<dbReference type="InterPro" id="IPR036638">
    <property type="entry name" value="HLH_DNA-bd_sf"/>
</dbReference>
<dbReference type="PROSITE" id="PS50888">
    <property type="entry name" value="BHLH"/>
    <property type="match status" value="1"/>
</dbReference>
<proteinExistence type="predicted"/>
<dbReference type="InterPro" id="IPR050933">
    <property type="entry name" value="Circadian_TF"/>
</dbReference>
<evidence type="ECO:0000259" key="2">
    <source>
        <dbReference type="PROSITE" id="PS50888"/>
    </source>
</evidence>
<gene>
    <name evidence="3" type="ORF">LOD99_4226</name>
</gene>
<dbReference type="Pfam" id="PF00010">
    <property type="entry name" value="HLH"/>
    <property type="match status" value="1"/>
</dbReference>
<keyword evidence="4" id="KW-1185">Reference proteome</keyword>
<evidence type="ECO:0000313" key="4">
    <source>
        <dbReference type="Proteomes" id="UP001165289"/>
    </source>
</evidence>
<dbReference type="InterPro" id="IPR011598">
    <property type="entry name" value="bHLH_dom"/>
</dbReference>
<feature type="region of interest" description="Disordered" evidence="1">
    <location>
        <begin position="61"/>
        <end position="97"/>
    </location>
</feature>
<dbReference type="AlphaFoldDB" id="A0AAV7JWX3"/>
<dbReference type="GO" id="GO:0046983">
    <property type="term" value="F:protein dimerization activity"/>
    <property type="evidence" value="ECO:0007669"/>
    <property type="project" value="InterPro"/>
</dbReference>
<organism evidence="3 4">
    <name type="scientific">Oopsacas minuta</name>
    <dbReference type="NCBI Taxonomy" id="111878"/>
    <lineage>
        <taxon>Eukaryota</taxon>
        <taxon>Metazoa</taxon>
        <taxon>Porifera</taxon>
        <taxon>Hexactinellida</taxon>
        <taxon>Hexasterophora</taxon>
        <taxon>Lyssacinosida</taxon>
        <taxon>Leucopsacidae</taxon>
        <taxon>Oopsacas</taxon>
    </lineage>
</organism>
<feature type="domain" description="BHLH" evidence="2">
    <location>
        <begin position="99"/>
        <end position="152"/>
    </location>
</feature>
<evidence type="ECO:0000313" key="3">
    <source>
        <dbReference type="EMBL" id="KAI6652840.1"/>
    </source>
</evidence>
<dbReference type="CDD" id="cd00130">
    <property type="entry name" value="PAS"/>
    <property type="match status" value="1"/>
</dbReference>
<dbReference type="Gene3D" id="3.30.450.20">
    <property type="entry name" value="PAS domain"/>
    <property type="match status" value="1"/>
</dbReference>
<protein>
    <submittedName>
        <fullName evidence="3">BHLH domain containing transcription factor, ARNT/BMAL superfamily</fullName>
    </submittedName>
</protein>
<dbReference type="InterPro" id="IPR000014">
    <property type="entry name" value="PAS"/>
</dbReference>
<feature type="compositionally biased region" description="Low complexity" evidence="1">
    <location>
        <begin position="68"/>
        <end position="80"/>
    </location>
</feature>
<sequence>MTLHLPTGTSSLASNPATESLFLLSPHNLDSKKMNENHRPINNIKFSTDNFNKAIRTTAVPQMKTKRSQSPTQVTSTVSRRCYDGNNSQHSEADHSTDWKKDYHNAIEKKRRDHINTYIDDIHAILFEQQAVTPNCDKLSILTAAVDYLKIIQQSTEKCNTEPTTLSSSPPSIISNEFPNIMTSILNGFLLTFRCSDFTILFVSEGVESLIGWHPCQMLRQDFTNFINPVEVEKFKENHRRCLCNYQTTFILNEPSLTFVHTIRGGFKVLSMQESEVLTQDVLCFSAVLRLIS</sequence>
<dbReference type="SUPFAM" id="SSF55785">
    <property type="entry name" value="PYP-like sensor domain (PAS domain)"/>
    <property type="match status" value="1"/>
</dbReference>
<accession>A0AAV7JWX3</accession>
<dbReference type="SUPFAM" id="SSF47459">
    <property type="entry name" value="HLH, helix-loop-helix DNA-binding domain"/>
    <property type="match status" value="1"/>
</dbReference>
<comment type="caution">
    <text evidence="3">The sequence shown here is derived from an EMBL/GenBank/DDBJ whole genome shotgun (WGS) entry which is preliminary data.</text>
</comment>
<dbReference type="InterPro" id="IPR035965">
    <property type="entry name" value="PAS-like_dom_sf"/>
</dbReference>
<dbReference type="Proteomes" id="UP001165289">
    <property type="component" value="Unassembled WGS sequence"/>
</dbReference>
<dbReference type="EMBL" id="JAKMXF010000297">
    <property type="protein sequence ID" value="KAI6652840.1"/>
    <property type="molecule type" value="Genomic_DNA"/>
</dbReference>
<dbReference type="SMART" id="SM00353">
    <property type="entry name" value="HLH"/>
    <property type="match status" value="1"/>
</dbReference>
<dbReference type="Gene3D" id="4.10.280.10">
    <property type="entry name" value="Helix-loop-helix DNA-binding domain"/>
    <property type="match status" value="1"/>
</dbReference>
<evidence type="ECO:0000256" key="1">
    <source>
        <dbReference type="SAM" id="MobiDB-lite"/>
    </source>
</evidence>
<reference evidence="3 4" key="1">
    <citation type="journal article" date="2023" name="BMC Biol.">
        <title>The compact genome of the sponge Oopsacas minuta (Hexactinellida) is lacking key metazoan core genes.</title>
        <authorList>
            <person name="Santini S."/>
            <person name="Schenkelaars Q."/>
            <person name="Jourda C."/>
            <person name="Duchesne M."/>
            <person name="Belahbib H."/>
            <person name="Rocher C."/>
            <person name="Selva M."/>
            <person name="Riesgo A."/>
            <person name="Vervoort M."/>
            <person name="Leys S.P."/>
            <person name="Kodjabachian L."/>
            <person name="Le Bivic A."/>
            <person name="Borchiellini C."/>
            <person name="Claverie J.M."/>
            <person name="Renard E."/>
        </authorList>
    </citation>
    <scope>NUCLEOTIDE SEQUENCE [LARGE SCALE GENOMIC DNA]</scope>
    <source>
        <strain evidence="3">SPO-2</strain>
    </source>
</reference>
<name>A0AAV7JWX3_9METZ</name>
<dbReference type="PANTHER" id="PTHR23042">
    <property type="entry name" value="CIRCADIAN PROTEIN CLOCK/ARNT/BMAL/PAS"/>
    <property type="match status" value="1"/>
</dbReference>